<organism evidence="3">
    <name type="scientific">Pasteurella multocida</name>
    <dbReference type="NCBI Taxonomy" id="747"/>
    <lineage>
        <taxon>Bacteria</taxon>
        <taxon>Pseudomonadati</taxon>
        <taxon>Pseudomonadota</taxon>
        <taxon>Gammaproteobacteria</taxon>
        <taxon>Pasteurellales</taxon>
        <taxon>Pasteurellaceae</taxon>
        <taxon>Pasteurella</taxon>
    </lineage>
</organism>
<proteinExistence type="predicted"/>
<dbReference type="GO" id="GO:1901135">
    <property type="term" value="P:carbohydrate derivative metabolic process"/>
    <property type="evidence" value="ECO:0007669"/>
    <property type="project" value="UniProtKB-ARBA"/>
</dbReference>
<sequence>MKKFKMNILFVHKSLVVGGAERILINYLNILSGFNEFKVTLLLLENKGEDNKNINQINKNINIDFILDNSESRKYTEFENKINQRSIFRKIYKYKLSKINKIEENRIKKYIKNKEFDLIVNFNSHLDFFLSINQINIPIIRWIHGQAHLDDWCNRREWYQNILPKHTYFFAITKEMQKNAQKILLSYGIQEERIHILYNPIDINFIQEQSIKNTHDIHHKQYLINVSRLDIDKNHEQMINIYYQLKKRGIQEKLYIVGDGECREKLEKQIESLNLQEDCFLLGNKDNPYPLIKNAKLFLHTSLKEGLPTVILESMACGTPVISMDCPTGPKEILRGGEFGGLVNLGDENAFIQKTLSFLQNQDEYNHYCNKLEQAISPFRFEEISTILLSHLQKFNS</sequence>
<dbReference type="InterPro" id="IPR028098">
    <property type="entry name" value="Glyco_trans_4-like_N"/>
</dbReference>
<evidence type="ECO:0000259" key="2">
    <source>
        <dbReference type="Pfam" id="PF13439"/>
    </source>
</evidence>
<dbReference type="AlphaFoldDB" id="F4ZLU1"/>
<protein>
    <submittedName>
        <fullName evidence="3">Uncharacterized protein pm1138</fullName>
    </submittedName>
</protein>
<dbReference type="PANTHER" id="PTHR12526:SF630">
    <property type="entry name" value="GLYCOSYLTRANSFERASE"/>
    <property type="match status" value="1"/>
</dbReference>
<dbReference type="EMBL" id="HQ162669">
    <property type="protein sequence ID" value="AEC04672.1"/>
    <property type="molecule type" value="Genomic_DNA"/>
</dbReference>
<dbReference type="InterPro" id="IPR001296">
    <property type="entry name" value="Glyco_trans_1"/>
</dbReference>
<dbReference type="GO" id="GO:0016757">
    <property type="term" value="F:glycosyltransferase activity"/>
    <property type="evidence" value="ECO:0007669"/>
    <property type="project" value="InterPro"/>
</dbReference>
<dbReference type="PANTHER" id="PTHR12526">
    <property type="entry name" value="GLYCOSYLTRANSFERASE"/>
    <property type="match status" value="1"/>
</dbReference>
<reference evidence="3" key="1">
    <citation type="journal article" date="2011" name="J. Vet. Diagn. Invest.">
        <title>Nucleotide sequence and polymerase chain reaction/restriction fragment length polymorphism analyses of the genes involved in biosynthesis of the lipopolysaccharide of Pasteurella multocida.</title>
        <authorList>
            <person name="Tsai Y.-C."/>
            <person name="Shien J.-H."/>
            <person name="Wu H.-R."/>
            <person name="Shieh H.K."/>
            <person name="Chang P.-C."/>
        </authorList>
    </citation>
    <scope>NUCLEOTIDE SEQUENCE</scope>
    <source>
        <strain evidence="3">P1059</strain>
    </source>
</reference>
<dbReference type="CDD" id="cd03811">
    <property type="entry name" value="GT4_GT28_WabH-like"/>
    <property type="match status" value="1"/>
</dbReference>
<dbReference type="Pfam" id="PF00534">
    <property type="entry name" value="Glycos_transf_1"/>
    <property type="match status" value="1"/>
</dbReference>
<accession>F4ZLU1</accession>
<dbReference type="SUPFAM" id="SSF53756">
    <property type="entry name" value="UDP-Glycosyltransferase/glycogen phosphorylase"/>
    <property type="match status" value="1"/>
</dbReference>
<feature type="domain" description="Glycosyl transferase family 1" evidence="1">
    <location>
        <begin position="213"/>
        <end position="368"/>
    </location>
</feature>
<evidence type="ECO:0000259" key="1">
    <source>
        <dbReference type="Pfam" id="PF00534"/>
    </source>
</evidence>
<name>F4ZLU1_PASMD</name>
<dbReference type="Pfam" id="PF13439">
    <property type="entry name" value="Glyco_transf_4"/>
    <property type="match status" value="1"/>
</dbReference>
<gene>
    <name evidence="3" type="primary">pm1138</name>
</gene>
<feature type="domain" description="Glycosyltransferase subfamily 4-like N-terminal" evidence="2">
    <location>
        <begin position="82"/>
        <end position="204"/>
    </location>
</feature>
<evidence type="ECO:0000313" key="3">
    <source>
        <dbReference type="EMBL" id="AEC04672.1"/>
    </source>
</evidence>
<dbReference type="Gene3D" id="3.40.50.2000">
    <property type="entry name" value="Glycogen Phosphorylase B"/>
    <property type="match status" value="2"/>
</dbReference>